<accession>A0AAF0QT45</accession>
<dbReference type="PANTHER" id="PTHR45835:SF91">
    <property type="entry name" value="RETROTRANSPOSON, TY3-GYPSY SUBCLASS-LIKE PROTEIN"/>
    <property type="match status" value="1"/>
</dbReference>
<dbReference type="Proteomes" id="UP001234989">
    <property type="component" value="Chromosome 5"/>
</dbReference>
<keyword evidence="2" id="KW-1185">Reference proteome</keyword>
<dbReference type="EMBL" id="CP133616">
    <property type="protein sequence ID" value="WMV29847.1"/>
    <property type="molecule type" value="Genomic_DNA"/>
</dbReference>
<sequence>MKKDIASFVAKCPNCQQVKAKNLKMDGLFQDINIPTWKWEEVNMDFVVGLPRTRSQHDFIRVIVDRMTKLAHFFPVKVTFSVEDYAKFYIKEKTDGQAERTIQTLEDMLRACLIDFKGNWDYHLPLIEFPYNNSYHSSIATAPLEALYGRRCRSPIE</sequence>
<dbReference type="AlphaFoldDB" id="A0AAF0QT45"/>
<dbReference type="SUPFAM" id="SSF53098">
    <property type="entry name" value="Ribonuclease H-like"/>
    <property type="match status" value="1"/>
</dbReference>
<name>A0AAF0QT45_SOLVR</name>
<dbReference type="InterPro" id="IPR036397">
    <property type="entry name" value="RNaseH_sf"/>
</dbReference>
<reference evidence="1" key="1">
    <citation type="submission" date="2023-08" db="EMBL/GenBank/DDBJ databases">
        <title>A de novo genome assembly of Solanum verrucosum Schlechtendal, a Mexican diploid species geographically isolated from the other diploid A-genome species in potato relatives.</title>
        <authorList>
            <person name="Hosaka K."/>
        </authorList>
    </citation>
    <scope>NUCLEOTIDE SEQUENCE</scope>
    <source>
        <tissue evidence="1">Young leaves</tissue>
    </source>
</reference>
<dbReference type="InterPro" id="IPR012337">
    <property type="entry name" value="RNaseH-like_sf"/>
</dbReference>
<evidence type="ECO:0000313" key="2">
    <source>
        <dbReference type="Proteomes" id="UP001234989"/>
    </source>
</evidence>
<gene>
    <name evidence="1" type="ORF">MTR67_023232</name>
</gene>
<protein>
    <submittedName>
        <fullName evidence="1">Uncharacterized protein</fullName>
    </submittedName>
</protein>
<organism evidence="1 2">
    <name type="scientific">Solanum verrucosum</name>
    <dbReference type="NCBI Taxonomy" id="315347"/>
    <lineage>
        <taxon>Eukaryota</taxon>
        <taxon>Viridiplantae</taxon>
        <taxon>Streptophyta</taxon>
        <taxon>Embryophyta</taxon>
        <taxon>Tracheophyta</taxon>
        <taxon>Spermatophyta</taxon>
        <taxon>Magnoliopsida</taxon>
        <taxon>eudicotyledons</taxon>
        <taxon>Gunneridae</taxon>
        <taxon>Pentapetalae</taxon>
        <taxon>asterids</taxon>
        <taxon>lamiids</taxon>
        <taxon>Solanales</taxon>
        <taxon>Solanaceae</taxon>
        <taxon>Solanoideae</taxon>
        <taxon>Solaneae</taxon>
        <taxon>Solanum</taxon>
    </lineage>
</organism>
<proteinExistence type="predicted"/>
<evidence type="ECO:0000313" key="1">
    <source>
        <dbReference type="EMBL" id="WMV29847.1"/>
    </source>
</evidence>
<dbReference type="Gene3D" id="3.30.420.10">
    <property type="entry name" value="Ribonuclease H-like superfamily/Ribonuclease H"/>
    <property type="match status" value="2"/>
</dbReference>
<dbReference type="GO" id="GO:0003676">
    <property type="term" value="F:nucleic acid binding"/>
    <property type="evidence" value="ECO:0007669"/>
    <property type="project" value="InterPro"/>
</dbReference>
<dbReference type="PANTHER" id="PTHR45835">
    <property type="entry name" value="YALI0A06105P"/>
    <property type="match status" value="1"/>
</dbReference>